<evidence type="ECO:0000256" key="6">
    <source>
        <dbReference type="ARBA" id="ARBA00022553"/>
    </source>
</evidence>
<comment type="cofactor">
    <cofactor evidence="1">
        <name>Mg(2+)</name>
        <dbReference type="ChEBI" id="CHEBI:18420"/>
    </cofactor>
</comment>
<dbReference type="GO" id="GO:0046872">
    <property type="term" value="F:metal ion binding"/>
    <property type="evidence" value="ECO:0007669"/>
    <property type="project" value="UniProtKB-KW"/>
</dbReference>
<keyword evidence="20" id="KW-1185">Reference proteome</keyword>
<evidence type="ECO:0000256" key="16">
    <source>
        <dbReference type="SAM" id="MobiDB-lite"/>
    </source>
</evidence>
<dbReference type="PANTHER" id="PTHR24346">
    <property type="entry name" value="MAP/MICROTUBULE AFFINITY-REGULATING KINASE"/>
    <property type="match status" value="1"/>
</dbReference>
<keyword evidence="10" id="KW-0418">Kinase</keyword>
<proteinExistence type="predicted"/>
<evidence type="ECO:0000313" key="19">
    <source>
        <dbReference type="Ensembl" id="ENSENLP00000020648.1"/>
    </source>
</evidence>
<evidence type="ECO:0000256" key="5">
    <source>
        <dbReference type="ARBA" id="ARBA00022527"/>
    </source>
</evidence>
<keyword evidence="8" id="KW-0479">Metal-binding</keyword>
<dbReference type="InterPro" id="IPR017441">
    <property type="entry name" value="Protein_kinase_ATP_BS"/>
</dbReference>
<evidence type="ECO:0000256" key="1">
    <source>
        <dbReference type="ARBA" id="ARBA00001946"/>
    </source>
</evidence>
<comment type="catalytic activity">
    <reaction evidence="13">
        <text>L-threonyl-[protein] + ATP = O-phospho-L-threonyl-[protein] + ADP + H(+)</text>
        <dbReference type="Rhea" id="RHEA:46608"/>
        <dbReference type="Rhea" id="RHEA-COMP:11060"/>
        <dbReference type="Rhea" id="RHEA-COMP:11605"/>
        <dbReference type="ChEBI" id="CHEBI:15378"/>
        <dbReference type="ChEBI" id="CHEBI:30013"/>
        <dbReference type="ChEBI" id="CHEBI:30616"/>
        <dbReference type="ChEBI" id="CHEBI:61977"/>
        <dbReference type="ChEBI" id="CHEBI:456216"/>
        <dbReference type="EC" id="2.7.11.1"/>
    </reaction>
</comment>
<keyword evidence="9 15" id="KW-0547">Nucleotide-binding</keyword>
<keyword evidence="5" id="KW-0723">Serine/threonine-protein kinase</keyword>
<feature type="domain" description="UBA" evidence="18">
    <location>
        <begin position="298"/>
        <end position="338"/>
    </location>
</feature>
<evidence type="ECO:0000256" key="13">
    <source>
        <dbReference type="ARBA" id="ARBA00047899"/>
    </source>
</evidence>
<keyword evidence="6" id="KW-0597">Phosphoprotein</keyword>
<evidence type="ECO:0000256" key="10">
    <source>
        <dbReference type="ARBA" id="ARBA00022777"/>
    </source>
</evidence>
<dbReference type="GO" id="GO:0050321">
    <property type="term" value="F:tau-protein kinase activity"/>
    <property type="evidence" value="ECO:0007669"/>
    <property type="project" value="TreeGrafter"/>
</dbReference>
<dbReference type="InterPro" id="IPR000719">
    <property type="entry name" value="Prot_kinase_dom"/>
</dbReference>
<dbReference type="Ensembl" id="ENSENLT00000021377.1">
    <property type="protein sequence ID" value="ENSENLP00000020648.1"/>
    <property type="gene ID" value="ENSENLG00000009375.1"/>
</dbReference>
<dbReference type="EC" id="2.7.11.1" evidence="3"/>
<sequence>MVMADSVQKPLIRGPVRVGFYDIERTLGKGNFAVVKLARHRITKTEVAIKIIDKTQLDAVNLEKIYREVQIMKMLDHPHIIKLYQVMETKNMLYLVTEYAKNGEIFDYLAKHGRLSELEARRKFWQILSAVEYCHNRNIVHRDLKAENLLLDGHMNIKIADFGFGNFFQPGEPLATWCGSPPYAAPEVFEGQQYEGPQLDIWSMGVVLYVLVCGALPFDGPTLPVLRQRVLEGRFRIPYFMTEDCEHLIRRMLVLDPSKRLSVAQIKEHKWMALDIPVQRPVLYQQPLSAEGEVGVGEYSEQVLRLMHSLGIDQHKTIESLQNKSYNHFAAIYYLLVERLKAHRCSFPVEQRLDARQRRPSTIAEQTVVKSTSASAQVGLLPQGVRLLRSPALPQASSDAFTFPQSACSLEQNFGVEDINTPKVNGCLLDPLPPPTVLRKSSTSSPSNMMETSIDEGIETEEPDTEDESPHLLSAYQTARFGQRRHTLSEVTNQPGPSNQVKLFALGHNPSMGSMDSDIGYDMGSMHSDLGLLEDPPSLSEVVPPSSSASGLTPTPFLSARPTNPAMAALTSQHRETHNRSPISFREGRRASDTSLTQGLVAFRQHLQNLARTKGILELNKVQMLVEQMGSGDGAILGPLGPQHHLHNLLEKANVLANSPASCQLFCKEAPRSLEQQLQEHRLNQKRMYLQQQSQGMGLQAYFNQMQIVPPMPTTHQPQPQQQSSPQASPPFSHPHSLTPLIEPGEGLIYDPYMSHHHYTQHLLPGSHLHHQLHHPQPHEASSSGLGFSFATGCEQQALGPSTAEALHPEQYDFPLDPSSLVPPAPGECEAGALQSSLLDSEMMETVDSQHGFVLVN</sequence>
<dbReference type="CDD" id="cd14409">
    <property type="entry name" value="UBA_SIK2"/>
    <property type="match status" value="1"/>
</dbReference>
<feature type="domain" description="Protein kinase" evidence="17">
    <location>
        <begin position="21"/>
        <end position="272"/>
    </location>
</feature>
<reference evidence="19" key="1">
    <citation type="submission" date="2021-04" db="EMBL/GenBank/DDBJ databases">
        <authorList>
            <consortium name="Wellcome Sanger Institute Data Sharing"/>
        </authorList>
    </citation>
    <scope>NUCLEOTIDE SEQUENCE [LARGE SCALE GENOMIC DNA]</scope>
</reference>
<feature type="binding site" evidence="15">
    <location>
        <position position="50"/>
    </location>
    <ligand>
        <name>ATP</name>
        <dbReference type="ChEBI" id="CHEBI:30616"/>
    </ligand>
</feature>
<dbReference type="PANTHER" id="PTHR24346:SF38">
    <property type="entry name" value="NON-SPECIFIC SERINE_THREONINE PROTEIN KINASE"/>
    <property type="match status" value="1"/>
</dbReference>
<dbReference type="Pfam" id="PF23312">
    <property type="entry name" value="UBA_SIK3"/>
    <property type="match status" value="1"/>
</dbReference>
<organism evidence="19 20">
    <name type="scientific">Echeneis naucrates</name>
    <name type="common">Live sharksucker</name>
    <dbReference type="NCBI Taxonomy" id="173247"/>
    <lineage>
        <taxon>Eukaryota</taxon>
        <taxon>Metazoa</taxon>
        <taxon>Chordata</taxon>
        <taxon>Craniata</taxon>
        <taxon>Vertebrata</taxon>
        <taxon>Euteleostomi</taxon>
        <taxon>Actinopterygii</taxon>
        <taxon>Neopterygii</taxon>
        <taxon>Teleostei</taxon>
        <taxon>Neoteleostei</taxon>
        <taxon>Acanthomorphata</taxon>
        <taxon>Carangaria</taxon>
        <taxon>Carangiformes</taxon>
        <taxon>Echeneidae</taxon>
        <taxon>Echeneis</taxon>
    </lineage>
</organism>
<feature type="region of interest" description="Disordered" evidence="16">
    <location>
        <begin position="710"/>
        <end position="744"/>
    </location>
</feature>
<protein>
    <recommendedName>
        <fullName evidence="3">non-specific serine/threonine protein kinase</fullName>
        <ecNumber evidence="3">2.7.11.1</ecNumber>
    </recommendedName>
</protein>
<dbReference type="Pfam" id="PF00069">
    <property type="entry name" value="Pkinase"/>
    <property type="match status" value="1"/>
</dbReference>
<evidence type="ECO:0000256" key="14">
    <source>
        <dbReference type="ARBA" id="ARBA00048679"/>
    </source>
</evidence>
<evidence type="ECO:0000256" key="9">
    <source>
        <dbReference type="ARBA" id="ARBA00022741"/>
    </source>
</evidence>
<dbReference type="GO" id="GO:0035556">
    <property type="term" value="P:intracellular signal transduction"/>
    <property type="evidence" value="ECO:0007669"/>
    <property type="project" value="TreeGrafter"/>
</dbReference>
<dbReference type="FunFam" id="1.10.510.10:FF:000154">
    <property type="entry name" value="Serine/threonine-protein kinase SIK2"/>
    <property type="match status" value="1"/>
</dbReference>
<feature type="region of interest" description="Disordered" evidence="16">
    <location>
        <begin position="769"/>
        <end position="788"/>
    </location>
</feature>
<comment type="subcellular location">
    <subcellularLocation>
        <location evidence="2">Cytoplasm</location>
    </subcellularLocation>
</comment>
<evidence type="ECO:0000313" key="20">
    <source>
        <dbReference type="Proteomes" id="UP000472264"/>
    </source>
</evidence>
<dbReference type="InterPro" id="IPR057380">
    <property type="entry name" value="UBA_SIK1/2/3"/>
</dbReference>
<keyword evidence="4" id="KW-0963">Cytoplasm</keyword>
<dbReference type="CDD" id="cd14071">
    <property type="entry name" value="STKc_SIK"/>
    <property type="match status" value="1"/>
</dbReference>
<dbReference type="GO" id="GO:0000226">
    <property type="term" value="P:microtubule cytoskeleton organization"/>
    <property type="evidence" value="ECO:0007669"/>
    <property type="project" value="TreeGrafter"/>
</dbReference>
<evidence type="ECO:0000256" key="12">
    <source>
        <dbReference type="ARBA" id="ARBA00022842"/>
    </source>
</evidence>
<dbReference type="InterPro" id="IPR008271">
    <property type="entry name" value="Ser/Thr_kinase_AS"/>
</dbReference>
<dbReference type="InterPro" id="IPR015940">
    <property type="entry name" value="UBA"/>
</dbReference>
<dbReference type="PROSITE" id="PS50030">
    <property type="entry name" value="UBA"/>
    <property type="match status" value="1"/>
</dbReference>
<keyword evidence="12" id="KW-0460">Magnesium</keyword>
<dbReference type="InterPro" id="IPR034672">
    <property type="entry name" value="SIK"/>
</dbReference>
<dbReference type="SUPFAM" id="SSF56112">
    <property type="entry name" value="Protein kinase-like (PK-like)"/>
    <property type="match status" value="1"/>
</dbReference>
<evidence type="ECO:0000259" key="18">
    <source>
        <dbReference type="PROSITE" id="PS50030"/>
    </source>
</evidence>
<keyword evidence="11 15" id="KW-0067">ATP-binding</keyword>
<reference evidence="19" key="3">
    <citation type="submission" date="2025-09" db="UniProtKB">
        <authorList>
            <consortium name="Ensembl"/>
        </authorList>
    </citation>
    <scope>IDENTIFICATION</scope>
</reference>
<evidence type="ECO:0000256" key="7">
    <source>
        <dbReference type="ARBA" id="ARBA00022679"/>
    </source>
</evidence>
<dbReference type="GO" id="GO:0005524">
    <property type="term" value="F:ATP binding"/>
    <property type="evidence" value="ECO:0007669"/>
    <property type="project" value="UniProtKB-UniRule"/>
</dbReference>
<dbReference type="SMART" id="SM00220">
    <property type="entry name" value="S_TKc"/>
    <property type="match status" value="1"/>
</dbReference>
<dbReference type="AlphaFoldDB" id="A0A665ULS8"/>
<keyword evidence="7" id="KW-0808">Transferase</keyword>
<dbReference type="InterPro" id="IPR011009">
    <property type="entry name" value="Kinase-like_dom_sf"/>
</dbReference>
<dbReference type="PROSITE" id="PS50011">
    <property type="entry name" value="PROTEIN_KINASE_DOM"/>
    <property type="match status" value="1"/>
</dbReference>
<reference evidence="19" key="2">
    <citation type="submission" date="2025-08" db="UniProtKB">
        <authorList>
            <consortium name="Ensembl"/>
        </authorList>
    </citation>
    <scope>IDENTIFICATION</scope>
</reference>
<dbReference type="Proteomes" id="UP000472264">
    <property type="component" value="Chromosome 13"/>
</dbReference>
<dbReference type="PROSITE" id="PS00108">
    <property type="entry name" value="PROTEIN_KINASE_ST"/>
    <property type="match status" value="1"/>
</dbReference>
<dbReference type="GO" id="GO:0005737">
    <property type="term" value="C:cytoplasm"/>
    <property type="evidence" value="ECO:0007669"/>
    <property type="project" value="UniProtKB-SubCell"/>
</dbReference>
<comment type="catalytic activity">
    <reaction evidence="14">
        <text>L-seryl-[protein] + ATP = O-phospho-L-seryl-[protein] + ADP + H(+)</text>
        <dbReference type="Rhea" id="RHEA:17989"/>
        <dbReference type="Rhea" id="RHEA-COMP:9863"/>
        <dbReference type="Rhea" id="RHEA-COMP:11604"/>
        <dbReference type="ChEBI" id="CHEBI:15378"/>
        <dbReference type="ChEBI" id="CHEBI:29999"/>
        <dbReference type="ChEBI" id="CHEBI:30616"/>
        <dbReference type="ChEBI" id="CHEBI:83421"/>
        <dbReference type="ChEBI" id="CHEBI:456216"/>
        <dbReference type="EC" id="2.7.11.1"/>
    </reaction>
</comment>
<name>A0A665ULS8_ECHNA</name>
<evidence type="ECO:0000259" key="17">
    <source>
        <dbReference type="PROSITE" id="PS50011"/>
    </source>
</evidence>
<evidence type="ECO:0000256" key="2">
    <source>
        <dbReference type="ARBA" id="ARBA00004496"/>
    </source>
</evidence>
<gene>
    <name evidence="19" type="primary">sik2b</name>
</gene>
<evidence type="ECO:0000256" key="8">
    <source>
        <dbReference type="ARBA" id="ARBA00022723"/>
    </source>
</evidence>
<dbReference type="Gene3D" id="1.10.510.10">
    <property type="entry name" value="Transferase(Phosphotransferase) domain 1"/>
    <property type="match status" value="1"/>
</dbReference>
<evidence type="ECO:0000256" key="11">
    <source>
        <dbReference type="ARBA" id="ARBA00022840"/>
    </source>
</evidence>
<evidence type="ECO:0000256" key="3">
    <source>
        <dbReference type="ARBA" id="ARBA00012513"/>
    </source>
</evidence>
<feature type="compositionally biased region" description="Low complexity" evidence="16">
    <location>
        <begin position="714"/>
        <end position="727"/>
    </location>
</feature>
<accession>A0A665ULS8</accession>
<evidence type="ECO:0000256" key="4">
    <source>
        <dbReference type="ARBA" id="ARBA00022490"/>
    </source>
</evidence>
<dbReference type="PROSITE" id="PS00107">
    <property type="entry name" value="PROTEIN_KINASE_ATP"/>
    <property type="match status" value="1"/>
</dbReference>
<evidence type="ECO:0000256" key="15">
    <source>
        <dbReference type="PROSITE-ProRule" id="PRU10141"/>
    </source>
</evidence>
<dbReference type="FunFam" id="3.30.200.20:FF:000003">
    <property type="entry name" value="Non-specific serine/threonine protein kinase"/>
    <property type="match status" value="1"/>
</dbReference>